<evidence type="ECO:0000256" key="3">
    <source>
        <dbReference type="ARBA" id="ARBA00023163"/>
    </source>
</evidence>
<organism evidence="5 6">
    <name type="scientific">Myceligenerans salitolerans</name>
    <dbReference type="NCBI Taxonomy" id="1230528"/>
    <lineage>
        <taxon>Bacteria</taxon>
        <taxon>Bacillati</taxon>
        <taxon>Actinomycetota</taxon>
        <taxon>Actinomycetes</taxon>
        <taxon>Micrococcales</taxon>
        <taxon>Promicromonosporaceae</taxon>
        <taxon>Myceligenerans</taxon>
    </lineage>
</organism>
<dbReference type="PANTHER" id="PTHR33164:SF57">
    <property type="entry name" value="MARR-FAMILY TRANSCRIPTIONAL REGULATOR"/>
    <property type="match status" value="1"/>
</dbReference>
<keyword evidence="2 5" id="KW-0238">DNA-binding</keyword>
<dbReference type="GO" id="GO:0003677">
    <property type="term" value="F:DNA binding"/>
    <property type="evidence" value="ECO:0007669"/>
    <property type="project" value="UniProtKB-KW"/>
</dbReference>
<keyword evidence="3" id="KW-0804">Transcription</keyword>
<dbReference type="SMART" id="SM00347">
    <property type="entry name" value="HTH_MARR"/>
    <property type="match status" value="1"/>
</dbReference>
<name>A0ABS3IC62_9MICO</name>
<evidence type="ECO:0000259" key="4">
    <source>
        <dbReference type="PROSITE" id="PS50995"/>
    </source>
</evidence>
<dbReference type="EMBL" id="JAFMPK010000044">
    <property type="protein sequence ID" value="MBO0609647.1"/>
    <property type="molecule type" value="Genomic_DNA"/>
</dbReference>
<dbReference type="Gene3D" id="1.10.10.10">
    <property type="entry name" value="Winged helix-like DNA-binding domain superfamily/Winged helix DNA-binding domain"/>
    <property type="match status" value="1"/>
</dbReference>
<reference evidence="5 6" key="1">
    <citation type="submission" date="2021-03" db="EMBL/GenBank/DDBJ databases">
        <authorList>
            <person name="Xin L."/>
        </authorList>
    </citation>
    <scope>NUCLEOTIDE SEQUENCE [LARGE SCALE GENOMIC DNA]</scope>
    <source>
        <strain evidence="5 6">XHU 5031</strain>
    </source>
</reference>
<keyword evidence="1" id="KW-0805">Transcription regulation</keyword>
<dbReference type="InterPro" id="IPR036390">
    <property type="entry name" value="WH_DNA-bd_sf"/>
</dbReference>
<dbReference type="Proteomes" id="UP000664617">
    <property type="component" value="Unassembled WGS sequence"/>
</dbReference>
<dbReference type="PANTHER" id="PTHR33164">
    <property type="entry name" value="TRANSCRIPTIONAL REGULATOR, MARR FAMILY"/>
    <property type="match status" value="1"/>
</dbReference>
<sequence length="165" mass="17621">MRHALRSPGDLTTDTGTDQLIDALTQLSRKQRVVSERVARELGWPRAGLGVLRVLSSGPASLSDVAAALEVDASVASRQVGALADAGYVARSVDATDRRIRTIEITDSGRALAVRAKEQFARTAARAFSTWSDDDLASAVTQLRRLGEAIGSAVDTTTHQHVTRN</sequence>
<feature type="domain" description="HTH marR-type" evidence="4">
    <location>
        <begin position="17"/>
        <end position="148"/>
    </location>
</feature>
<dbReference type="InterPro" id="IPR000835">
    <property type="entry name" value="HTH_MarR-typ"/>
</dbReference>
<dbReference type="Pfam" id="PF12802">
    <property type="entry name" value="MarR_2"/>
    <property type="match status" value="1"/>
</dbReference>
<dbReference type="SUPFAM" id="SSF46785">
    <property type="entry name" value="Winged helix' DNA-binding domain"/>
    <property type="match status" value="1"/>
</dbReference>
<dbReference type="PROSITE" id="PS50995">
    <property type="entry name" value="HTH_MARR_2"/>
    <property type="match status" value="1"/>
</dbReference>
<proteinExistence type="predicted"/>
<evidence type="ECO:0000313" key="6">
    <source>
        <dbReference type="Proteomes" id="UP000664617"/>
    </source>
</evidence>
<dbReference type="InterPro" id="IPR036388">
    <property type="entry name" value="WH-like_DNA-bd_sf"/>
</dbReference>
<dbReference type="PROSITE" id="PS01117">
    <property type="entry name" value="HTH_MARR_1"/>
    <property type="match status" value="1"/>
</dbReference>
<keyword evidence="6" id="KW-1185">Reference proteome</keyword>
<dbReference type="RefSeq" id="WP_207275585.1">
    <property type="nucleotide sequence ID" value="NZ_JAFMPK010000044.1"/>
</dbReference>
<comment type="caution">
    <text evidence="5">The sequence shown here is derived from an EMBL/GenBank/DDBJ whole genome shotgun (WGS) entry which is preliminary data.</text>
</comment>
<protein>
    <submittedName>
        <fullName evidence="5">Winged helix DNA-binding protein</fullName>
    </submittedName>
</protein>
<evidence type="ECO:0000256" key="1">
    <source>
        <dbReference type="ARBA" id="ARBA00023015"/>
    </source>
</evidence>
<gene>
    <name evidence="5" type="ORF">J0911_11485</name>
</gene>
<evidence type="ECO:0000313" key="5">
    <source>
        <dbReference type="EMBL" id="MBO0609647.1"/>
    </source>
</evidence>
<dbReference type="PRINTS" id="PR00598">
    <property type="entry name" value="HTHMARR"/>
</dbReference>
<dbReference type="InterPro" id="IPR023187">
    <property type="entry name" value="Tscrpt_reg_MarR-type_CS"/>
</dbReference>
<evidence type="ECO:0000256" key="2">
    <source>
        <dbReference type="ARBA" id="ARBA00023125"/>
    </source>
</evidence>
<dbReference type="InterPro" id="IPR039422">
    <property type="entry name" value="MarR/SlyA-like"/>
</dbReference>
<reference evidence="6" key="2">
    <citation type="submission" date="2023-07" db="EMBL/GenBank/DDBJ databases">
        <title>Myceligenerans salitolerans sp. nov., a halotolerant actinomycete isolated from a salt lake in Xinjiang, China.</title>
        <authorList>
            <person name="Guan T."/>
        </authorList>
    </citation>
    <scope>NUCLEOTIDE SEQUENCE [LARGE SCALE GENOMIC DNA]</scope>
    <source>
        <strain evidence="6">XHU 5031</strain>
    </source>
</reference>
<accession>A0ABS3IC62</accession>